<gene>
    <name evidence="1" type="ORF">CDAR_54291</name>
</gene>
<evidence type="ECO:0000313" key="2">
    <source>
        <dbReference type="Proteomes" id="UP001054837"/>
    </source>
</evidence>
<proteinExistence type="predicted"/>
<dbReference type="Proteomes" id="UP001054837">
    <property type="component" value="Unassembled WGS sequence"/>
</dbReference>
<comment type="caution">
    <text evidence="1">The sequence shown here is derived from an EMBL/GenBank/DDBJ whole genome shotgun (WGS) entry which is preliminary data.</text>
</comment>
<dbReference type="AlphaFoldDB" id="A0AAV4WPB8"/>
<sequence length="83" mass="9307">MAKASSLPTTAGFLRAVSVVRLGVFDQLIHQMWWLAVIKVMSSGTSMTSSVQFCRSSPSILDIRHNGQIPSEAKPMRWRCARW</sequence>
<name>A0AAV4WPB8_9ARAC</name>
<keyword evidence="2" id="KW-1185">Reference proteome</keyword>
<protein>
    <submittedName>
        <fullName evidence="1">Uncharacterized protein</fullName>
    </submittedName>
</protein>
<accession>A0AAV4WPB8</accession>
<dbReference type="EMBL" id="BPLQ01014946">
    <property type="protein sequence ID" value="GIY84682.1"/>
    <property type="molecule type" value="Genomic_DNA"/>
</dbReference>
<evidence type="ECO:0000313" key="1">
    <source>
        <dbReference type="EMBL" id="GIY84682.1"/>
    </source>
</evidence>
<reference evidence="1 2" key="1">
    <citation type="submission" date="2021-06" db="EMBL/GenBank/DDBJ databases">
        <title>Caerostris darwini draft genome.</title>
        <authorList>
            <person name="Kono N."/>
            <person name="Arakawa K."/>
        </authorList>
    </citation>
    <scope>NUCLEOTIDE SEQUENCE [LARGE SCALE GENOMIC DNA]</scope>
</reference>
<organism evidence="1 2">
    <name type="scientific">Caerostris darwini</name>
    <dbReference type="NCBI Taxonomy" id="1538125"/>
    <lineage>
        <taxon>Eukaryota</taxon>
        <taxon>Metazoa</taxon>
        <taxon>Ecdysozoa</taxon>
        <taxon>Arthropoda</taxon>
        <taxon>Chelicerata</taxon>
        <taxon>Arachnida</taxon>
        <taxon>Araneae</taxon>
        <taxon>Araneomorphae</taxon>
        <taxon>Entelegynae</taxon>
        <taxon>Araneoidea</taxon>
        <taxon>Araneidae</taxon>
        <taxon>Caerostris</taxon>
    </lineage>
</organism>